<sequence length="115" mass="12687">MPLSREFVETTKKRADASKAFRVGLLEKAASAFVTGEPDAGREILRDYVKATVGFEALARQLEMTSSSLKRMLGPKGNPSSNNLAAIMEALQRNEGIVLGVVEKRRSHQRERELA</sequence>
<reference evidence="1 2" key="1">
    <citation type="submission" date="2019-02" db="EMBL/GenBank/DDBJ databases">
        <title>Deep-cultivation of Planctomycetes and their phenomic and genomic characterization uncovers novel biology.</title>
        <authorList>
            <person name="Wiegand S."/>
            <person name="Jogler M."/>
            <person name="Boedeker C."/>
            <person name="Pinto D."/>
            <person name="Vollmers J."/>
            <person name="Rivas-Marin E."/>
            <person name="Kohn T."/>
            <person name="Peeters S.H."/>
            <person name="Heuer A."/>
            <person name="Rast P."/>
            <person name="Oberbeckmann S."/>
            <person name="Bunk B."/>
            <person name="Jeske O."/>
            <person name="Meyerdierks A."/>
            <person name="Storesund J.E."/>
            <person name="Kallscheuer N."/>
            <person name="Luecker S."/>
            <person name="Lage O.M."/>
            <person name="Pohl T."/>
            <person name="Merkel B.J."/>
            <person name="Hornburger P."/>
            <person name="Mueller R.-W."/>
            <person name="Bruemmer F."/>
            <person name="Labrenz M."/>
            <person name="Spormann A.M."/>
            <person name="Op den Camp H."/>
            <person name="Overmann J."/>
            <person name="Amann R."/>
            <person name="Jetten M.S.M."/>
            <person name="Mascher T."/>
            <person name="Medema M.H."/>
            <person name="Devos D.P."/>
            <person name="Kaster A.-K."/>
            <person name="Ovreas L."/>
            <person name="Rohde M."/>
            <person name="Galperin M.Y."/>
            <person name="Jogler C."/>
        </authorList>
    </citation>
    <scope>NUCLEOTIDE SEQUENCE [LARGE SCALE GENOMIC DNA]</scope>
    <source>
        <strain evidence="1 2">TBK1r</strain>
    </source>
</reference>
<keyword evidence="2" id="KW-1185">Reference proteome</keyword>
<dbReference type="EMBL" id="CP036432">
    <property type="protein sequence ID" value="QDV81249.1"/>
    <property type="molecule type" value="Genomic_DNA"/>
</dbReference>
<accession>A0ABX5XMX1</accession>
<proteinExistence type="predicted"/>
<protein>
    <recommendedName>
        <fullName evidence="3">Transcriptional regulator</fullName>
    </recommendedName>
</protein>
<evidence type="ECO:0008006" key="3">
    <source>
        <dbReference type="Google" id="ProtNLM"/>
    </source>
</evidence>
<dbReference type="RefSeq" id="WP_145207080.1">
    <property type="nucleotide sequence ID" value="NZ_CP036432.1"/>
</dbReference>
<evidence type="ECO:0000313" key="1">
    <source>
        <dbReference type="EMBL" id="QDV81249.1"/>
    </source>
</evidence>
<organism evidence="1 2">
    <name type="scientific">Stieleria magnilauensis</name>
    <dbReference type="NCBI Taxonomy" id="2527963"/>
    <lineage>
        <taxon>Bacteria</taxon>
        <taxon>Pseudomonadati</taxon>
        <taxon>Planctomycetota</taxon>
        <taxon>Planctomycetia</taxon>
        <taxon>Pirellulales</taxon>
        <taxon>Pirellulaceae</taxon>
        <taxon>Stieleria</taxon>
    </lineage>
</organism>
<name>A0ABX5XMX1_9BACT</name>
<evidence type="ECO:0000313" key="2">
    <source>
        <dbReference type="Proteomes" id="UP000318081"/>
    </source>
</evidence>
<gene>
    <name evidence="1" type="ORF">TBK1r_01640</name>
</gene>
<dbReference type="Proteomes" id="UP000318081">
    <property type="component" value="Chromosome"/>
</dbReference>